<comment type="caution">
    <text evidence="2">The sequence shown here is derived from an EMBL/GenBank/DDBJ whole genome shotgun (WGS) entry which is preliminary data.</text>
</comment>
<dbReference type="Proteomes" id="UP001212042">
    <property type="component" value="Unassembled WGS sequence"/>
</dbReference>
<proteinExistence type="predicted"/>
<reference evidence="2 3" key="1">
    <citation type="submission" date="2023-01" db="EMBL/GenBank/DDBJ databases">
        <title>Pseudomonas SA3-5T sp. nov., isolated from tidal flat sediment.</title>
        <authorList>
            <person name="Kim H.S."/>
            <person name="Kim J.-S."/>
            <person name="Suh M.K."/>
            <person name="Eom M.K."/>
            <person name="Lee J.-S."/>
        </authorList>
    </citation>
    <scope>NUCLEOTIDE SEQUENCE [LARGE SCALE GENOMIC DNA]</scope>
    <source>
        <strain evidence="2 3">SA3-5</strain>
    </source>
</reference>
<dbReference type="EMBL" id="JAQJZJ010000017">
    <property type="protein sequence ID" value="MDA7089227.1"/>
    <property type="molecule type" value="Genomic_DNA"/>
</dbReference>
<feature type="chain" id="PRO_5047255545" evidence="1">
    <location>
        <begin position="24"/>
        <end position="254"/>
    </location>
</feature>
<name>A0ABT4XLX6_9PSED</name>
<evidence type="ECO:0000313" key="2">
    <source>
        <dbReference type="EMBL" id="MDA7089227.1"/>
    </source>
</evidence>
<gene>
    <name evidence="2" type="ORF">PH586_22880</name>
</gene>
<dbReference type="RefSeq" id="WP_271350115.1">
    <property type="nucleotide sequence ID" value="NZ_JAQJZJ010000017.1"/>
</dbReference>
<accession>A0ABT4XLX6</accession>
<feature type="signal peptide" evidence="1">
    <location>
        <begin position="1"/>
        <end position="23"/>
    </location>
</feature>
<sequence>MLNRVFNRVFLIALLAGPIFASASESARNLQAIRNKAFDVCNSAILYFNPNVDRRDGGRDPRHAEEYRQSLKQLRGLVDPVRDTRLAAPLEIMETLLAELERLPSNDEPRYSHWLNPILQAHADLDNRAAQLYATEPLSPAQESLDALSLNLARMDLLYQTRTFGALRFFLSDNSSDPFKALDRKIIDGFDKTEGLWPNHGNVISTSRRNYYFVRRSLLEHGEDLVQESAAYYLGKITRTLNSLPLTQGEITEP</sequence>
<keyword evidence="3" id="KW-1185">Reference proteome</keyword>
<evidence type="ECO:0000256" key="1">
    <source>
        <dbReference type="SAM" id="SignalP"/>
    </source>
</evidence>
<organism evidence="2 3">
    <name type="scientific">Pseudomonas aestuarii</name>
    <dbReference type="NCBI Taxonomy" id="3018340"/>
    <lineage>
        <taxon>Bacteria</taxon>
        <taxon>Pseudomonadati</taxon>
        <taxon>Pseudomonadota</taxon>
        <taxon>Gammaproteobacteria</taxon>
        <taxon>Pseudomonadales</taxon>
        <taxon>Pseudomonadaceae</taxon>
        <taxon>Pseudomonas</taxon>
    </lineage>
</organism>
<keyword evidence="1" id="KW-0732">Signal</keyword>
<evidence type="ECO:0000313" key="3">
    <source>
        <dbReference type="Proteomes" id="UP001212042"/>
    </source>
</evidence>
<protein>
    <submittedName>
        <fullName evidence="2">Uncharacterized protein</fullName>
    </submittedName>
</protein>